<dbReference type="InterPro" id="IPR036397">
    <property type="entry name" value="RNaseH_sf"/>
</dbReference>
<dbReference type="Gramene" id="Psat06G0550100-T1">
    <property type="protein sequence ID" value="KAI5400638.1"/>
    <property type="gene ID" value="KIW84_065501"/>
</dbReference>
<accession>A0A9D4WFM3</accession>
<dbReference type="EMBL" id="JAMSHJ010000006">
    <property type="protein sequence ID" value="KAI5400638.1"/>
    <property type="molecule type" value="Genomic_DNA"/>
</dbReference>
<dbReference type="AlphaFoldDB" id="A0A9D4WFM3"/>
<proteinExistence type="predicted"/>
<keyword evidence="1" id="KW-0812">Transmembrane</keyword>
<comment type="caution">
    <text evidence="2">The sequence shown here is derived from an EMBL/GenBank/DDBJ whole genome shotgun (WGS) entry which is preliminary data.</text>
</comment>
<feature type="transmembrane region" description="Helical" evidence="1">
    <location>
        <begin position="392"/>
        <end position="411"/>
    </location>
</feature>
<keyword evidence="1" id="KW-1133">Transmembrane helix</keyword>
<dbReference type="PANTHER" id="PTHR48475:SF1">
    <property type="entry name" value="RNASE H TYPE-1 DOMAIN-CONTAINING PROTEIN"/>
    <property type="match status" value="1"/>
</dbReference>
<evidence type="ECO:0000313" key="3">
    <source>
        <dbReference type="Proteomes" id="UP001058974"/>
    </source>
</evidence>
<feature type="transmembrane region" description="Helical" evidence="1">
    <location>
        <begin position="287"/>
        <end position="309"/>
    </location>
</feature>
<evidence type="ECO:0000256" key="1">
    <source>
        <dbReference type="SAM" id="Phobius"/>
    </source>
</evidence>
<evidence type="ECO:0000313" key="2">
    <source>
        <dbReference type="EMBL" id="KAI5400638.1"/>
    </source>
</evidence>
<reference evidence="2 3" key="1">
    <citation type="journal article" date="2022" name="Nat. Genet.">
        <title>Improved pea reference genome and pan-genome highlight genomic features and evolutionary characteristics.</title>
        <authorList>
            <person name="Yang T."/>
            <person name="Liu R."/>
            <person name="Luo Y."/>
            <person name="Hu S."/>
            <person name="Wang D."/>
            <person name="Wang C."/>
            <person name="Pandey M.K."/>
            <person name="Ge S."/>
            <person name="Xu Q."/>
            <person name="Li N."/>
            <person name="Li G."/>
            <person name="Huang Y."/>
            <person name="Saxena R.K."/>
            <person name="Ji Y."/>
            <person name="Li M."/>
            <person name="Yan X."/>
            <person name="He Y."/>
            <person name="Liu Y."/>
            <person name="Wang X."/>
            <person name="Xiang C."/>
            <person name="Varshney R.K."/>
            <person name="Ding H."/>
            <person name="Gao S."/>
            <person name="Zong X."/>
        </authorList>
    </citation>
    <scope>NUCLEOTIDE SEQUENCE [LARGE SCALE GENOMIC DNA]</scope>
    <source>
        <strain evidence="2 3">cv. Zhongwan 6</strain>
    </source>
</reference>
<dbReference type="Proteomes" id="UP001058974">
    <property type="component" value="Chromosome 6"/>
</dbReference>
<protein>
    <submittedName>
        <fullName evidence="2">Uncharacterized protein</fullName>
    </submittedName>
</protein>
<dbReference type="Gene3D" id="3.30.420.10">
    <property type="entry name" value="Ribonuclease H-like superfamily/Ribonuclease H"/>
    <property type="match status" value="1"/>
</dbReference>
<gene>
    <name evidence="2" type="ORF">KIW84_065501</name>
</gene>
<sequence length="669" mass="76445">MDVSPVESGDCYSPSRVSVSVSPVKSTVSRVDGVRRGFFPARVALFPAAVLFPQQGGNRSGDEFLSRESRIPQKSDVASKFLSSENGNDRPIFRCSDRGGSQTDLAFRPSFRFSDRRSFRRSGRCTYDIQANFPVFRPRRYSDRSGVQAKFPVFRPKKFPTIRSMYLWHSGQVSGIQTEEVSDDQVDVLMAFRPSFRYSDRRSFRRSGRCTYGIQAKFPVFRPKKFPTIRSMYLWHSGQVSGIQTEEVSDDQVDVLMAFRPIFRYPDRSGVQAKKNEKRRENNNPQWMCGVQAIVIPVLPFILALLIVIPSECKLFVCSWYSITLHPDHPKAEAIRIDRSLGIAYCISCGYIVQAIFSSLDQKMKKSKCKPRLLGRLFQGIERRNSTNRNCLRIEVLLVAQFLVNFCFALLKQLALRSSPWLGIRAVRSDPHFTSHLLHLSLVMARLRANPARTDDSLRQSNLLCSSRSLPSVVSSPGFWLAIQSLSGELHRPDPRSTRGCDTYKDWHEMLLFALHGYRTSVHTSTGETSFSLIYGMEAVLPVEVEIPSLRVVMEAKLTEAERCQTRYDQLNLIEEQRLTTMCHGQLYQQRMKKAFDKKVRPRVFREGDLMLKKILSFKPDSRGKWTHNYEGSYVVKRAFSGGALILTIMDGEEFTRPVNADAVKKYFA</sequence>
<organism evidence="2 3">
    <name type="scientific">Pisum sativum</name>
    <name type="common">Garden pea</name>
    <name type="synonym">Lathyrus oleraceus</name>
    <dbReference type="NCBI Taxonomy" id="3888"/>
    <lineage>
        <taxon>Eukaryota</taxon>
        <taxon>Viridiplantae</taxon>
        <taxon>Streptophyta</taxon>
        <taxon>Embryophyta</taxon>
        <taxon>Tracheophyta</taxon>
        <taxon>Spermatophyta</taxon>
        <taxon>Magnoliopsida</taxon>
        <taxon>eudicotyledons</taxon>
        <taxon>Gunneridae</taxon>
        <taxon>Pentapetalae</taxon>
        <taxon>rosids</taxon>
        <taxon>fabids</taxon>
        <taxon>Fabales</taxon>
        <taxon>Fabaceae</taxon>
        <taxon>Papilionoideae</taxon>
        <taxon>50 kb inversion clade</taxon>
        <taxon>NPAAA clade</taxon>
        <taxon>Hologalegina</taxon>
        <taxon>IRL clade</taxon>
        <taxon>Fabeae</taxon>
        <taxon>Lathyrus</taxon>
    </lineage>
</organism>
<dbReference type="GO" id="GO:0003676">
    <property type="term" value="F:nucleic acid binding"/>
    <property type="evidence" value="ECO:0007669"/>
    <property type="project" value="InterPro"/>
</dbReference>
<name>A0A9D4WFM3_PEA</name>
<keyword evidence="1" id="KW-0472">Membrane</keyword>
<feature type="transmembrane region" description="Helical" evidence="1">
    <location>
        <begin position="342"/>
        <end position="360"/>
    </location>
</feature>
<keyword evidence="3" id="KW-1185">Reference proteome</keyword>
<dbReference type="PANTHER" id="PTHR48475">
    <property type="entry name" value="RIBONUCLEASE H"/>
    <property type="match status" value="1"/>
</dbReference>